<sequence length="54" mass="5923">MSAKPTINTFMTFREWGLLLALSILWGGSFFFNGVAVRELPTFTTVVGRVALAS</sequence>
<gene>
    <name evidence="1" type="ORF">CMN54_02180</name>
</gene>
<evidence type="ECO:0000313" key="2">
    <source>
        <dbReference type="Proteomes" id="UP000226525"/>
    </source>
</evidence>
<comment type="caution">
    <text evidence="1">The sequence shown here is derived from an EMBL/GenBank/DDBJ whole genome shotgun (WGS) entry which is preliminary data.</text>
</comment>
<proteinExistence type="predicted"/>
<evidence type="ECO:0000313" key="1">
    <source>
        <dbReference type="EMBL" id="MAH62262.1"/>
    </source>
</evidence>
<feature type="non-terminal residue" evidence="1">
    <location>
        <position position="54"/>
    </location>
</feature>
<dbReference type="AlphaFoldDB" id="A0A2D6YGH0"/>
<accession>A0A2D6YGH0</accession>
<organism evidence="1 2">
    <name type="scientific">SAR324 cluster bacterium</name>
    <dbReference type="NCBI Taxonomy" id="2024889"/>
    <lineage>
        <taxon>Bacteria</taxon>
        <taxon>Deltaproteobacteria</taxon>
        <taxon>SAR324 cluster</taxon>
    </lineage>
</organism>
<dbReference type="Proteomes" id="UP000226525">
    <property type="component" value="Unassembled WGS sequence"/>
</dbReference>
<dbReference type="EMBL" id="NZEX01000022">
    <property type="protein sequence ID" value="MAH62262.1"/>
    <property type="molecule type" value="Genomic_DNA"/>
</dbReference>
<name>A0A2D6YGH0_9DELT</name>
<protein>
    <submittedName>
        <fullName evidence="1">EamA family transporter</fullName>
    </submittedName>
</protein>
<reference evidence="2" key="1">
    <citation type="submission" date="2017-09" db="EMBL/GenBank/DDBJ databases">
        <title>The Reconstruction of 2,631 Draft Metagenome-Assembled Genomes from the Global Oceans.</title>
        <authorList>
            <person name="Tully B.J."/>
            <person name="Graham E.D."/>
            <person name="Heidelberg J.F."/>
        </authorList>
    </citation>
    <scope>NUCLEOTIDE SEQUENCE [LARGE SCALE GENOMIC DNA]</scope>
</reference>